<name>U1H2R7_9PAST</name>
<dbReference type="EMBL" id="AVOX01000015">
    <property type="protein sequence ID" value="ERF78706.1"/>
    <property type="molecule type" value="Genomic_DNA"/>
</dbReference>
<evidence type="ECO:0000313" key="1">
    <source>
        <dbReference type="EMBL" id="ERF78706.1"/>
    </source>
</evidence>
<organism evidence="1 2">
    <name type="scientific">Gallibacterium anatis 12656/12</name>
    <dbReference type="NCBI Taxonomy" id="1195244"/>
    <lineage>
        <taxon>Bacteria</taxon>
        <taxon>Pseudomonadati</taxon>
        <taxon>Pseudomonadota</taxon>
        <taxon>Gammaproteobacteria</taxon>
        <taxon>Pasteurellales</taxon>
        <taxon>Pasteurellaceae</taxon>
        <taxon>Gallibacterium</taxon>
    </lineage>
</organism>
<protein>
    <submittedName>
        <fullName evidence="1">Uncharacterized protein</fullName>
    </submittedName>
</protein>
<proteinExistence type="predicted"/>
<evidence type="ECO:0000313" key="2">
    <source>
        <dbReference type="Proteomes" id="UP000016529"/>
    </source>
</evidence>
<sequence length="38" mass="3846">MDAAKEAVGEAKDAAATKVEDAAKAVADKAAELKSENK</sequence>
<reference evidence="1 2" key="1">
    <citation type="journal article" date="2013" name="Genome Announc.">
        <title>Draft Genome Sequence of Gallibacterium anatis bv. haemolytica 12656-12 Liver, an Isolate Obtained from the Liver of a Septicemic Chicken.</title>
        <authorList>
            <person name="Kudirkiene E."/>
            <person name="Christensen H."/>
            <person name="Bojesen A.M."/>
        </authorList>
    </citation>
    <scope>NUCLEOTIDE SEQUENCE [LARGE SCALE GENOMIC DNA]</scope>
    <source>
        <strain evidence="1">12656/12</strain>
    </source>
</reference>
<dbReference type="Proteomes" id="UP000016529">
    <property type="component" value="Unassembled WGS sequence"/>
</dbReference>
<accession>U1H2R7</accession>
<dbReference type="AlphaFoldDB" id="U1H2R7"/>
<dbReference type="PATRIC" id="fig|1195244.3.peg.933"/>
<comment type="caution">
    <text evidence="1">The sequence shown here is derived from an EMBL/GenBank/DDBJ whole genome shotgun (WGS) entry which is preliminary data.</text>
</comment>
<gene>
    <name evidence="1" type="ORF">N561_04800</name>
</gene>